<evidence type="ECO:0000313" key="1">
    <source>
        <dbReference type="EMBL" id="MBB6071552.1"/>
    </source>
</evidence>
<dbReference type="AlphaFoldDB" id="A0A841H0M8"/>
<evidence type="ECO:0000313" key="2">
    <source>
        <dbReference type="Proteomes" id="UP000582837"/>
    </source>
</evidence>
<reference evidence="1 2" key="1">
    <citation type="submission" date="2020-08" db="EMBL/GenBank/DDBJ databases">
        <title>Genomic Encyclopedia of Type Strains, Phase IV (KMG-IV): sequencing the most valuable type-strain genomes for metagenomic binning, comparative biology and taxonomic classification.</title>
        <authorList>
            <person name="Goeker M."/>
        </authorList>
    </citation>
    <scope>NUCLEOTIDE SEQUENCE [LARGE SCALE GENOMIC DNA]</scope>
    <source>
        <strain evidence="1 2">DSM 29007</strain>
    </source>
</reference>
<gene>
    <name evidence="1" type="ORF">HNQ61_003180</name>
</gene>
<keyword evidence="2" id="KW-1185">Reference proteome</keyword>
<dbReference type="NCBIfam" id="NF038180">
    <property type="entry name" value="leader_pinensin"/>
    <property type="match status" value="1"/>
</dbReference>
<dbReference type="EMBL" id="JACHIA010000009">
    <property type="protein sequence ID" value="MBB6071552.1"/>
    <property type="molecule type" value="Genomic_DNA"/>
</dbReference>
<proteinExistence type="predicted"/>
<dbReference type="Proteomes" id="UP000582837">
    <property type="component" value="Unassembled WGS sequence"/>
</dbReference>
<protein>
    <submittedName>
        <fullName evidence="1">Uncharacterized protein</fullName>
    </submittedName>
</protein>
<dbReference type="InterPro" id="IPR059231">
    <property type="entry name" value="Leader_pinensin"/>
</dbReference>
<organism evidence="1 2">
    <name type="scientific">Longimicrobium terrae</name>
    <dbReference type="NCBI Taxonomy" id="1639882"/>
    <lineage>
        <taxon>Bacteria</taxon>
        <taxon>Pseudomonadati</taxon>
        <taxon>Gemmatimonadota</taxon>
        <taxon>Longimicrobiia</taxon>
        <taxon>Longimicrobiales</taxon>
        <taxon>Longimicrobiaceae</taxon>
        <taxon>Longimicrobium</taxon>
    </lineage>
</organism>
<name>A0A841H0M8_9BACT</name>
<accession>A0A841H0M8</accession>
<dbReference type="RefSeq" id="WP_170034954.1">
    <property type="nucleotide sequence ID" value="NZ_JABDTL010000001.1"/>
</dbReference>
<comment type="caution">
    <text evidence="1">The sequence shown here is derived from an EMBL/GenBank/DDBJ whole genome shotgun (WGS) entry which is preliminary data.</text>
</comment>
<sequence length="93" mass="10061">MRKLKLEIDDLAVESFTPAVGEGEAGTVRANITAYYELCHADQTAEATCTCEPTCNAQTCYNCSAACGTANCGTNDPRICERQSFPMTNCEYC</sequence>